<proteinExistence type="predicted"/>
<accession>A0A9D3WSA3</accession>
<dbReference type="AlphaFoldDB" id="A0A9D3WSA3"/>
<dbReference type="EMBL" id="JAHDVG010000487">
    <property type="protein sequence ID" value="KAH1166433.1"/>
    <property type="molecule type" value="Genomic_DNA"/>
</dbReference>
<keyword evidence="2" id="KW-1185">Reference proteome</keyword>
<evidence type="ECO:0000313" key="1">
    <source>
        <dbReference type="EMBL" id="KAH1166433.1"/>
    </source>
</evidence>
<name>A0A9D3WSA3_9SAUR</name>
<protein>
    <submittedName>
        <fullName evidence="1">Uncharacterized protein</fullName>
    </submittedName>
</protein>
<evidence type="ECO:0000313" key="2">
    <source>
        <dbReference type="Proteomes" id="UP000827986"/>
    </source>
</evidence>
<comment type="caution">
    <text evidence="1">The sequence shown here is derived from an EMBL/GenBank/DDBJ whole genome shotgun (WGS) entry which is preliminary data.</text>
</comment>
<reference evidence="1" key="1">
    <citation type="submission" date="2021-09" db="EMBL/GenBank/DDBJ databases">
        <title>The genome of Mauremys mutica provides insights into the evolution of semi-aquatic lifestyle.</title>
        <authorList>
            <person name="Gong S."/>
            <person name="Gao Y."/>
        </authorList>
    </citation>
    <scope>NUCLEOTIDE SEQUENCE</scope>
    <source>
        <strain evidence="1">MM-2020</strain>
        <tissue evidence="1">Muscle</tissue>
    </source>
</reference>
<gene>
    <name evidence="1" type="ORF">KIL84_015605</name>
</gene>
<sequence length="103" mass="11943">MPKFPAALELQLYVAKQEEGGKTVCTPSFPEESGLTVWPQMSWRSSLNLSRSHDHIITGILVSHFSRGQRENEHEGFRYDRASSKRKDLRWTYGQCDRQLPLH</sequence>
<dbReference type="Proteomes" id="UP000827986">
    <property type="component" value="Unassembled WGS sequence"/>
</dbReference>
<organism evidence="1 2">
    <name type="scientific">Mauremys mutica</name>
    <name type="common">yellowpond turtle</name>
    <dbReference type="NCBI Taxonomy" id="74926"/>
    <lineage>
        <taxon>Eukaryota</taxon>
        <taxon>Metazoa</taxon>
        <taxon>Chordata</taxon>
        <taxon>Craniata</taxon>
        <taxon>Vertebrata</taxon>
        <taxon>Euteleostomi</taxon>
        <taxon>Archelosauria</taxon>
        <taxon>Testudinata</taxon>
        <taxon>Testudines</taxon>
        <taxon>Cryptodira</taxon>
        <taxon>Durocryptodira</taxon>
        <taxon>Testudinoidea</taxon>
        <taxon>Geoemydidae</taxon>
        <taxon>Geoemydinae</taxon>
        <taxon>Mauremys</taxon>
    </lineage>
</organism>